<reference evidence="2" key="1">
    <citation type="submission" date="2022-11" db="UniProtKB">
        <authorList>
            <consortium name="WormBaseParasite"/>
        </authorList>
    </citation>
    <scope>IDENTIFICATION</scope>
</reference>
<name>A0A915DXX2_9BILA</name>
<organism evidence="1 2">
    <name type="scientific">Ditylenchus dipsaci</name>
    <dbReference type="NCBI Taxonomy" id="166011"/>
    <lineage>
        <taxon>Eukaryota</taxon>
        <taxon>Metazoa</taxon>
        <taxon>Ecdysozoa</taxon>
        <taxon>Nematoda</taxon>
        <taxon>Chromadorea</taxon>
        <taxon>Rhabditida</taxon>
        <taxon>Tylenchina</taxon>
        <taxon>Tylenchomorpha</taxon>
        <taxon>Sphaerularioidea</taxon>
        <taxon>Anguinidae</taxon>
        <taxon>Anguininae</taxon>
        <taxon>Ditylenchus</taxon>
    </lineage>
</organism>
<evidence type="ECO:0000313" key="2">
    <source>
        <dbReference type="WBParaSite" id="jg24631"/>
    </source>
</evidence>
<protein>
    <submittedName>
        <fullName evidence="2">Uncharacterized protein</fullName>
    </submittedName>
</protein>
<proteinExistence type="predicted"/>
<dbReference type="WBParaSite" id="jg24631">
    <property type="protein sequence ID" value="jg24631"/>
    <property type="gene ID" value="jg24631"/>
</dbReference>
<sequence>MVENRVPSNKRAKSIFLADENKEKNLAAATVHNFPPLEIKYLVAILESKEKAPDDLLLIILNQLTQLPDIFHERLFKKLASQVTDVVFDMIRNSCEECDMCITGFVFGALCDRSSDQFYLDEEFIQLFYSTPNVQHLNIFNVNWNGHQKLMISLAGAVEIVWKHWIHLFFFKETELEPATNTEFRVMSAEQPLCAVRLKSLTLESYHKNLSAETESQLNIFVQLILQGVSNNSADLKVLKFLFPRRTATNTYWRNENQAYLTDIVNRVEKLHLWNMELAEEIFTIDTVLFVAKLQELALRDVQACRSNV</sequence>
<dbReference type="Proteomes" id="UP000887574">
    <property type="component" value="Unplaced"/>
</dbReference>
<evidence type="ECO:0000313" key="1">
    <source>
        <dbReference type="Proteomes" id="UP000887574"/>
    </source>
</evidence>
<accession>A0A915DXX2</accession>
<dbReference type="AlphaFoldDB" id="A0A915DXX2"/>
<keyword evidence="1" id="KW-1185">Reference proteome</keyword>